<dbReference type="OrthoDB" id="446168at2759"/>
<dbReference type="PANTHER" id="PTHR23389">
    <property type="entry name" value="CHROMOSOME TRANSMISSION FIDELITY FACTOR 18"/>
    <property type="match status" value="1"/>
</dbReference>
<dbReference type="SUPFAM" id="SSF52113">
    <property type="entry name" value="BRCT domain"/>
    <property type="match status" value="1"/>
</dbReference>
<dbReference type="InterPro" id="IPR027417">
    <property type="entry name" value="P-loop_NTPase"/>
</dbReference>
<evidence type="ECO:0000256" key="7">
    <source>
        <dbReference type="ARBA" id="ARBA00022840"/>
    </source>
</evidence>
<evidence type="ECO:0000256" key="1">
    <source>
        <dbReference type="ARBA" id="ARBA00004123"/>
    </source>
</evidence>
<reference evidence="13 14" key="1">
    <citation type="submission" date="2014-04" db="EMBL/GenBank/DDBJ databases">
        <authorList>
            <consortium name="DOE Joint Genome Institute"/>
            <person name="Kuo A."/>
            <person name="Tarkka M."/>
            <person name="Buscot F."/>
            <person name="Kohler A."/>
            <person name="Nagy L.G."/>
            <person name="Floudas D."/>
            <person name="Copeland A."/>
            <person name="Barry K.W."/>
            <person name="Cichocki N."/>
            <person name="Veneault-Fourrey C."/>
            <person name="LaButti K."/>
            <person name="Lindquist E.A."/>
            <person name="Lipzen A."/>
            <person name="Lundell T."/>
            <person name="Morin E."/>
            <person name="Murat C."/>
            <person name="Sun H."/>
            <person name="Tunlid A."/>
            <person name="Henrissat B."/>
            <person name="Grigoriev I.V."/>
            <person name="Hibbett D.S."/>
            <person name="Martin F."/>
            <person name="Nordberg H.P."/>
            <person name="Cantor M.N."/>
            <person name="Hua S.X."/>
        </authorList>
    </citation>
    <scope>NUCLEOTIDE SEQUENCE [LARGE SCALE GENOMIC DNA]</scope>
    <source>
        <strain evidence="13 14">F 1598</strain>
    </source>
</reference>
<dbReference type="Gene3D" id="1.10.8.60">
    <property type="match status" value="1"/>
</dbReference>
<feature type="compositionally biased region" description="Basic and acidic residues" evidence="11">
    <location>
        <begin position="962"/>
        <end position="978"/>
    </location>
</feature>
<feature type="compositionally biased region" description="Acidic residues" evidence="11">
    <location>
        <begin position="944"/>
        <end position="961"/>
    </location>
</feature>
<dbReference type="Pfam" id="PF08519">
    <property type="entry name" value="RFC1"/>
    <property type="match status" value="1"/>
</dbReference>
<dbReference type="InterPro" id="IPR008921">
    <property type="entry name" value="DNA_pol3_clamp-load_cplx_C"/>
</dbReference>
<dbReference type="GO" id="GO:0016887">
    <property type="term" value="F:ATP hydrolysis activity"/>
    <property type="evidence" value="ECO:0007669"/>
    <property type="project" value="InterPro"/>
</dbReference>
<evidence type="ECO:0000256" key="10">
    <source>
        <dbReference type="PIRNR" id="PIRNR036578"/>
    </source>
</evidence>
<feature type="compositionally biased region" description="Acidic residues" evidence="11">
    <location>
        <begin position="186"/>
        <end position="209"/>
    </location>
</feature>
<comment type="similarity">
    <text evidence="2 10">Belongs to the activator 1 large subunit family.</text>
</comment>
<keyword evidence="6 10" id="KW-0547">Nucleotide-binding</keyword>
<dbReference type="InterPro" id="IPR003959">
    <property type="entry name" value="ATPase_AAA_core"/>
</dbReference>
<feature type="compositionally biased region" description="Low complexity" evidence="11">
    <location>
        <begin position="77"/>
        <end position="92"/>
    </location>
</feature>
<evidence type="ECO:0000256" key="9">
    <source>
        <dbReference type="ARBA" id="ARBA00023242"/>
    </source>
</evidence>
<dbReference type="AlphaFoldDB" id="A0A0C3FDR2"/>
<dbReference type="GO" id="GO:0003677">
    <property type="term" value="F:DNA binding"/>
    <property type="evidence" value="ECO:0007669"/>
    <property type="project" value="UniProtKB-KW"/>
</dbReference>
<dbReference type="InterPro" id="IPR003593">
    <property type="entry name" value="AAA+_ATPase"/>
</dbReference>
<dbReference type="Pfam" id="PF00533">
    <property type="entry name" value="BRCT"/>
    <property type="match status" value="1"/>
</dbReference>
<dbReference type="GO" id="GO:0005663">
    <property type="term" value="C:DNA replication factor C complex"/>
    <property type="evidence" value="ECO:0007669"/>
    <property type="project" value="InterPro"/>
</dbReference>
<dbReference type="SMART" id="SM00292">
    <property type="entry name" value="BRCT"/>
    <property type="match status" value="1"/>
</dbReference>
<dbReference type="GO" id="GO:0006271">
    <property type="term" value="P:DNA strand elongation involved in DNA replication"/>
    <property type="evidence" value="ECO:0007669"/>
    <property type="project" value="UniProtKB-ARBA"/>
</dbReference>
<dbReference type="FunFam" id="1.20.272.10:FF:000005">
    <property type="entry name" value="Replication factor C subunit 1"/>
    <property type="match status" value="1"/>
</dbReference>
<dbReference type="SUPFAM" id="SSF48019">
    <property type="entry name" value="post-AAA+ oligomerization domain-like"/>
    <property type="match status" value="1"/>
</dbReference>
<protein>
    <recommendedName>
        <fullName evidence="3 10">Replication factor C subunit 1</fullName>
    </recommendedName>
</protein>
<keyword evidence="4" id="KW-0597">Phosphoprotein</keyword>
<dbReference type="PANTHER" id="PTHR23389:SF6">
    <property type="entry name" value="REPLICATION FACTOR C SUBUNIT 1"/>
    <property type="match status" value="1"/>
</dbReference>
<dbReference type="InParanoid" id="A0A0C3FDR2"/>
<dbReference type="GO" id="GO:0005634">
    <property type="term" value="C:nucleus"/>
    <property type="evidence" value="ECO:0007669"/>
    <property type="project" value="UniProtKB-SubCell"/>
</dbReference>
<keyword evidence="14" id="KW-1185">Reference proteome</keyword>
<dbReference type="CDD" id="cd00009">
    <property type="entry name" value="AAA"/>
    <property type="match status" value="1"/>
</dbReference>
<dbReference type="Proteomes" id="UP000054166">
    <property type="component" value="Unassembled WGS sequence"/>
</dbReference>
<name>A0A0C3FDR2_PILCF</name>
<dbReference type="GO" id="GO:0006281">
    <property type="term" value="P:DNA repair"/>
    <property type="evidence" value="ECO:0007669"/>
    <property type="project" value="InterPro"/>
</dbReference>
<dbReference type="HOGENOM" id="CLU_003574_1_0_1"/>
<dbReference type="InterPro" id="IPR012178">
    <property type="entry name" value="RFC1"/>
</dbReference>
<evidence type="ECO:0000256" key="8">
    <source>
        <dbReference type="ARBA" id="ARBA00023125"/>
    </source>
</evidence>
<dbReference type="InterPro" id="IPR047854">
    <property type="entry name" value="RFC_lid"/>
</dbReference>
<dbReference type="SMART" id="SM00382">
    <property type="entry name" value="AAA"/>
    <property type="match status" value="1"/>
</dbReference>
<dbReference type="Pfam" id="PF25361">
    <property type="entry name" value="AAA_lid_RFC1"/>
    <property type="match status" value="1"/>
</dbReference>
<organism evidence="13 14">
    <name type="scientific">Piloderma croceum (strain F 1598)</name>
    <dbReference type="NCBI Taxonomy" id="765440"/>
    <lineage>
        <taxon>Eukaryota</taxon>
        <taxon>Fungi</taxon>
        <taxon>Dikarya</taxon>
        <taxon>Basidiomycota</taxon>
        <taxon>Agaricomycotina</taxon>
        <taxon>Agaricomycetes</taxon>
        <taxon>Agaricomycetidae</taxon>
        <taxon>Atheliales</taxon>
        <taxon>Atheliaceae</taxon>
        <taxon>Piloderma</taxon>
    </lineage>
</organism>
<keyword evidence="7 10" id="KW-0067">ATP-binding</keyword>
<dbReference type="PIRSF" id="PIRSF036578">
    <property type="entry name" value="RFC1"/>
    <property type="match status" value="1"/>
</dbReference>
<dbReference type="FunFam" id="3.40.50.10190:FF:000001">
    <property type="entry name" value="Replication factor C subunit 1"/>
    <property type="match status" value="1"/>
</dbReference>
<dbReference type="Gene3D" id="3.40.50.10190">
    <property type="entry name" value="BRCT domain"/>
    <property type="match status" value="1"/>
</dbReference>
<dbReference type="FunFam" id="3.40.50.300:FF:000395">
    <property type="entry name" value="Replication factor C subunit 1"/>
    <property type="match status" value="1"/>
</dbReference>
<feature type="region of interest" description="Disordered" evidence="11">
    <location>
        <begin position="385"/>
        <end position="424"/>
    </location>
</feature>
<gene>
    <name evidence="13" type="ORF">PILCRDRAFT_824928</name>
</gene>
<evidence type="ECO:0000313" key="14">
    <source>
        <dbReference type="Proteomes" id="UP000054166"/>
    </source>
</evidence>
<feature type="compositionally biased region" description="Basic and acidic residues" evidence="11">
    <location>
        <begin position="211"/>
        <end position="220"/>
    </location>
</feature>
<dbReference type="FunCoup" id="A0A0C3FDR2">
    <property type="interactions" value="801"/>
</dbReference>
<dbReference type="GO" id="GO:0005524">
    <property type="term" value="F:ATP binding"/>
    <property type="evidence" value="ECO:0007669"/>
    <property type="project" value="UniProtKB-UniRule"/>
</dbReference>
<evidence type="ECO:0000256" key="5">
    <source>
        <dbReference type="ARBA" id="ARBA00022705"/>
    </source>
</evidence>
<reference evidence="14" key="2">
    <citation type="submission" date="2015-01" db="EMBL/GenBank/DDBJ databases">
        <title>Evolutionary Origins and Diversification of the Mycorrhizal Mutualists.</title>
        <authorList>
            <consortium name="DOE Joint Genome Institute"/>
            <consortium name="Mycorrhizal Genomics Consortium"/>
            <person name="Kohler A."/>
            <person name="Kuo A."/>
            <person name="Nagy L.G."/>
            <person name="Floudas D."/>
            <person name="Copeland A."/>
            <person name="Barry K.W."/>
            <person name="Cichocki N."/>
            <person name="Veneault-Fourrey C."/>
            <person name="LaButti K."/>
            <person name="Lindquist E.A."/>
            <person name="Lipzen A."/>
            <person name="Lundell T."/>
            <person name="Morin E."/>
            <person name="Murat C."/>
            <person name="Riley R."/>
            <person name="Ohm R."/>
            <person name="Sun H."/>
            <person name="Tunlid A."/>
            <person name="Henrissat B."/>
            <person name="Grigoriev I.V."/>
            <person name="Hibbett D.S."/>
            <person name="Martin F."/>
        </authorList>
    </citation>
    <scope>NUCLEOTIDE SEQUENCE [LARGE SCALE GENOMIC DNA]</scope>
    <source>
        <strain evidence="14">F 1598</strain>
    </source>
</reference>
<feature type="compositionally biased region" description="Low complexity" evidence="11">
    <location>
        <begin position="231"/>
        <end position="242"/>
    </location>
</feature>
<dbReference type="Gene3D" id="3.40.50.300">
    <property type="entry name" value="P-loop containing nucleotide triphosphate hydrolases"/>
    <property type="match status" value="1"/>
</dbReference>
<evidence type="ECO:0000259" key="12">
    <source>
        <dbReference type="PROSITE" id="PS50172"/>
    </source>
</evidence>
<dbReference type="CDD" id="cd18140">
    <property type="entry name" value="HLD_clamp_RFC"/>
    <property type="match status" value="1"/>
</dbReference>
<feature type="compositionally biased region" description="Basic residues" evidence="11">
    <location>
        <begin position="173"/>
        <end position="182"/>
    </location>
</feature>
<dbReference type="Pfam" id="PF00004">
    <property type="entry name" value="AAA"/>
    <property type="match status" value="1"/>
</dbReference>
<feature type="compositionally biased region" description="Low complexity" evidence="11">
    <location>
        <begin position="1"/>
        <end position="13"/>
    </location>
</feature>
<dbReference type="EMBL" id="KN833020">
    <property type="protein sequence ID" value="KIM77939.1"/>
    <property type="molecule type" value="Genomic_DNA"/>
</dbReference>
<feature type="compositionally biased region" description="Basic and acidic residues" evidence="11">
    <location>
        <begin position="385"/>
        <end position="414"/>
    </location>
</feature>
<keyword evidence="9 10" id="KW-0539">Nucleus</keyword>
<evidence type="ECO:0000256" key="4">
    <source>
        <dbReference type="ARBA" id="ARBA00022553"/>
    </source>
</evidence>
<keyword evidence="8" id="KW-0238">DNA-binding</keyword>
<dbReference type="STRING" id="765440.A0A0C3FDR2"/>
<dbReference type="InterPro" id="IPR001357">
    <property type="entry name" value="BRCT_dom"/>
</dbReference>
<comment type="subcellular location">
    <subcellularLocation>
        <location evidence="1 10">Nucleus</location>
    </subcellularLocation>
</comment>
<dbReference type="InterPro" id="IPR036420">
    <property type="entry name" value="BRCT_dom_sf"/>
</dbReference>
<feature type="region of interest" description="Disordered" evidence="11">
    <location>
        <begin position="1"/>
        <end position="267"/>
    </location>
</feature>
<dbReference type="Gene3D" id="1.20.272.10">
    <property type="match status" value="1"/>
</dbReference>
<dbReference type="InterPro" id="IPR013725">
    <property type="entry name" value="DNA_replication_fac_RFC1_C"/>
</dbReference>
<dbReference type="SUPFAM" id="SSF52540">
    <property type="entry name" value="P-loop containing nucleoside triphosphate hydrolases"/>
    <property type="match status" value="1"/>
</dbReference>
<feature type="compositionally biased region" description="Polar residues" evidence="11">
    <location>
        <begin position="35"/>
        <end position="53"/>
    </location>
</feature>
<dbReference type="FunFam" id="1.10.8.60:FF:000021">
    <property type="entry name" value="Replication factor C subunit 1"/>
    <property type="match status" value="1"/>
</dbReference>
<feature type="compositionally biased region" description="Basic residues" evidence="11">
    <location>
        <begin position="979"/>
        <end position="989"/>
    </location>
</feature>
<evidence type="ECO:0000256" key="6">
    <source>
        <dbReference type="ARBA" id="ARBA00022741"/>
    </source>
</evidence>
<evidence type="ECO:0000256" key="11">
    <source>
        <dbReference type="SAM" id="MobiDB-lite"/>
    </source>
</evidence>
<accession>A0A0C3FDR2</accession>
<feature type="region of interest" description="Disordered" evidence="11">
    <location>
        <begin position="915"/>
        <end position="989"/>
    </location>
</feature>
<evidence type="ECO:0000256" key="3">
    <source>
        <dbReference type="ARBA" id="ARBA00020401"/>
    </source>
</evidence>
<evidence type="ECO:0000313" key="13">
    <source>
        <dbReference type="EMBL" id="KIM77939.1"/>
    </source>
</evidence>
<evidence type="ECO:0000256" key="2">
    <source>
        <dbReference type="ARBA" id="ARBA00006116"/>
    </source>
</evidence>
<dbReference type="GO" id="GO:0003689">
    <property type="term" value="F:DNA clamp loader activity"/>
    <property type="evidence" value="ECO:0007669"/>
    <property type="project" value="UniProtKB-UniRule"/>
</dbReference>
<sequence>MPPKSSQKPAPKANGNIMAFFGGGGGLSAGSSQSHAKSQSTASKPPTQSSGTKKTAAILVMSDSDDDDMTKHKKTVKPASKSKAPKASPSMKPKSERVMAMDIDSDPEPLHAPSLKRKKPSALLSSDDDDDDDRPSKDPKATPPKKKVAVAASSSKPKPKAKPRSSVSTSASAKRKVKSKKKAYMDDYEDADEEAEVTAEASDDDEYANEDLIKARDDRKKKPPGKKLKTDTGGPKPTTNGKAKIKKEADQPEAEEEEQKKPKAKSFDWAAAKAAKLAGPVAHGSKAVPEPKDPMCLSGLAFVFTGELESFSRDEAIDLAKRFGGRVTGQPSSKTSYVVLGSDAGPSKLAAIKKHGLKTLSEDAFLKLIATRVVGEGGYDEKTKKKMEKEEETIRAGARELEKRERKMEKEKAGDGGSSKAPDASTQLWTTRYAPQTLKEICGNKGQVEKLQNWLNSWTSSRQSNFKKPGKEGMNVFRAVMITGPPGIGKTTSAHLCAKLAGFTPIEVNASDSRSKKLVESGINMDNTSLDGWMGHGKATNAAGVPITDKTCLIMDEVDGMSAGDRGGVGALNALIKKTKIPIICIANDRNAQKLKPLIASTFALTFKKPDVAAVRSRMMTIAFKEKMKIPGNVMDQLVNGAQSDIRQVLNMLSTWKLSSNSMDFDEGQNLAKSNEKFSIMTPFDVINKMLGPYMFSHTSRETLGDKMELYFHDHSFVPLFIQENYLKTHPAKIKNLDGPPQILRQLELMDKAASSISDGDLVDALIHGPEQHWGLMPLHAVCSTVRPSSFLYGQGAGYGGPNAMSFPQFLGQNSKQGKLSRQLGDVQIRMRLKVSGDKSEIRQSYLPALFPHIVRPLMDVGASAVEDVIECMDEYYLSREDWDTVVELGVDQNKDDLVLKKISAATKTTLTKKYNTSDHPIPFHKAQDLGKAPKRLGGGPAPDIEDAYDLADEAPEPASDDDSKKKSPDDFSNDKMIKAKKAKGKGKK</sequence>
<proteinExistence type="inferred from homology"/>
<dbReference type="PROSITE" id="PS50172">
    <property type="entry name" value="BRCT"/>
    <property type="match status" value="1"/>
</dbReference>
<feature type="domain" description="BRCT" evidence="12">
    <location>
        <begin position="292"/>
        <end position="372"/>
    </location>
</feature>
<keyword evidence="5 10" id="KW-0235">DNA replication</keyword>